<dbReference type="EMBL" id="CAKOGP040001750">
    <property type="protein sequence ID" value="CAJ1948695.1"/>
    <property type="molecule type" value="Genomic_DNA"/>
</dbReference>
<comment type="caution">
    <text evidence="2">The sequence shown here is derived from an EMBL/GenBank/DDBJ whole genome shotgun (WGS) entry which is preliminary data.</text>
</comment>
<keyword evidence="3" id="KW-1185">Reference proteome</keyword>
<evidence type="ECO:0000256" key="1">
    <source>
        <dbReference type="SAM" id="MobiDB-lite"/>
    </source>
</evidence>
<accession>A0AAD2FQH6</accession>
<proteinExistence type="predicted"/>
<organism evidence="2 3">
    <name type="scientific">Cylindrotheca closterium</name>
    <dbReference type="NCBI Taxonomy" id="2856"/>
    <lineage>
        <taxon>Eukaryota</taxon>
        <taxon>Sar</taxon>
        <taxon>Stramenopiles</taxon>
        <taxon>Ochrophyta</taxon>
        <taxon>Bacillariophyta</taxon>
        <taxon>Bacillariophyceae</taxon>
        <taxon>Bacillariophycidae</taxon>
        <taxon>Bacillariales</taxon>
        <taxon>Bacillariaceae</taxon>
        <taxon>Cylindrotheca</taxon>
    </lineage>
</organism>
<gene>
    <name evidence="2" type="ORF">CYCCA115_LOCUS11741</name>
</gene>
<dbReference type="Proteomes" id="UP001295423">
    <property type="component" value="Unassembled WGS sequence"/>
</dbReference>
<feature type="region of interest" description="Disordered" evidence="1">
    <location>
        <begin position="206"/>
        <end position="232"/>
    </location>
</feature>
<evidence type="ECO:0000313" key="2">
    <source>
        <dbReference type="EMBL" id="CAJ1948695.1"/>
    </source>
</evidence>
<sequence length="298" mass="33856">MENEEEPEITAPEKITEDKAKKMFLKDWYQRALDKYYGRMDHLENNISVLFNQVMQHMTSILRNKVKASKGHGEASSQSDLLWLLNTIGNIMSGYYVGVTPKDMALDSSLKKILTRKQKATETNEAYAKWMLKAIKTFERRGGAFLWTPSNEKELVAEVAAEKKVFNDAAKAAGSSSMTVDEESAVRCSKKNALKQHGIAMSILKRANPKRSRGAQTRPGQQVPDRDKRSEFGDEEGKTFLVKRALYGLKSSALAFRLNFAKTLEELGFYLSYADPDVCLGYHWMMNQHTFCVIMKAW</sequence>
<name>A0AAD2FQH6_9STRA</name>
<reference evidence="2" key="1">
    <citation type="submission" date="2023-08" db="EMBL/GenBank/DDBJ databases">
        <authorList>
            <person name="Audoor S."/>
            <person name="Bilcke G."/>
        </authorList>
    </citation>
    <scope>NUCLEOTIDE SEQUENCE</scope>
</reference>
<dbReference type="AlphaFoldDB" id="A0AAD2FQH6"/>
<protein>
    <submittedName>
        <fullName evidence="2">Uncharacterized protein</fullName>
    </submittedName>
</protein>
<evidence type="ECO:0000313" key="3">
    <source>
        <dbReference type="Proteomes" id="UP001295423"/>
    </source>
</evidence>